<proteinExistence type="inferred from homology"/>
<evidence type="ECO:0000256" key="9">
    <source>
        <dbReference type="ARBA" id="ARBA00022792"/>
    </source>
</evidence>
<evidence type="ECO:0000256" key="4">
    <source>
        <dbReference type="ARBA" id="ARBA00012791"/>
    </source>
</evidence>
<keyword evidence="10" id="KW-0809">Transit peptide</keyword>
<evidence type="ECO:0000313" key="20">
    <source>
        <dbReference type="Proteomes" id="UP000030762"/>
    </source>
</evidence>
<dbReference type="VEuPathDB" id="FungiDB:SDRG_08485"/>
<dbReference type="SUPFAM" id="SSF51395">
    <property type="entry name" value="FMN-linked oxidoreductases"/>
    <property type="match status" value="1"/>
</dbReference>
<dbReference type="eggNOG" id="KOG1436">
    <property type="taxonomic scope" value="Eukaryota"/>
</dbReference>
<evidence type="ECO:0000256" key="15">
    <source>
        <dbReference type="ARBA" id="ARBA00048639"/>
    </source>
</evidence>
<dbReference type="GeneID" id="19949212"/>
<feature type="domain" description="Dihydroorotate dehydrogenase catalytic" evidence="18">
    <location>
        <begin position="98"/>
        <end position="399"/>
    </location>
</feature>
<dbReference type="OMA" id="IYGTDTR"/>
<evidence type="ECO:0000256" key="11">
    <source>
        <dbReference type="ARBA" id="ARBA00022989"/>
    </source>
</evidence>
<dbReference type="HAMAP" id="MF_00225">
    <property type="entry name" value="DHO_dh_type2"/>
    <property type="match status" value="1"/>
</dbReference>
<dbReference type="AlphaFoldDB" id="T0RTV8"/>
<protein>
    <recommendedName>
        <fullName evidence="5 16">Dihydroorotate dehydrogenase (quinone), mitochondrial</fullName>
        <shortName evidence="16">DHOdehase</shortName>
        <ecNumber evidence="4 16">1.3.5.2</ecNumber>
    </recommendedName>
</protein>
<dbReference type="NCBIfam" id="NF003652">
    <property type="entry name" value="PRK05286.2-5"/>
    <property type="match status" value="1"/>
</dbReference>
<keyword evidence="11" id="KW-1133">Transmembrane helix</keyword>
<dbReference type="InterPro" id="IPR050074">
    <property type="entry name" value="DHO_dehydrogenase"/>
</dbReference>
<comment type="pathway">
    <text evidence="2 16">Pyrimidine metabolism; UMP biosynthesis via de novo pathway; orotate from (S)-dihydroorotate (quinone route): step 1/1.</text>
</comment>
<evidence type="ECO:0000256" key="17">
    <source>
        <dbReference type="SAM" id="MobiDB-lite"/>
    </source>
</evidence>
<accession>T0RTV8</accession>
<keyword evidence="8" id="KW-0812">Transmembrane</keyword>
<evidence type="ECO:0000256" key="1">
    <source>
        <dbReference type="ARBA" id="ARBA00004434"/>
    </source>
</evidence>
<dbReference type="GO" id="GO:0044205">
    <property type="term" value="P:'de novo' UMP biosynthetic process"/>
    <property type="evidence" value="ECO:0007669"/>
    <property type="project" value="UniProtKB-UniPathway"/>
</dbReference>
<dbReference type="OrthoDB" id="14784at2759"/>
<keyword evidence="13 16" id="KW-0496">Mitochondrion</keyword>
<dbReference type="FunCoup" id="T0RTV8">
    <property type="interactions" value="273"/>
</dbReference>
<gene>
    <name evidence="19" type="ORF">SDRG_08485</name>
</gene>
<dbReference type="EMBL" id="JH767157">
    <property type="protein sequence ID" value="EQC33802.1"/>
    <property type="molecule type" value="Genomic_DNA"/>
</dbReference>
<organism evidence="19 20">
    <name type="scientific">Saprolegnia diclina (strain VS20)</name>
    <dbReference type="NCBI Taxonomy" id="1156394"/>
    <lineage>
        <taxon>Eukaryota</taxon>
        <taxon>Sar</taxon>
        <taxon>Stramenopiles</taxon>
        <taxon>Oomycota</taxon>
        <taxon>Saprolegniomycetes</taxon>
        <taxon>Saprolegniales</taxon>
        <taxon>Saprolegniaceae</taxon>
        <taxon>Saprolegnia</taxon>
    </lineage>
</organism>
<evidence type="ECO:0000256" key="5">
    <source>
        <dbReference type="ARBA" id="ARBA00017599"/>
    </source>
</evidence>
<dbReference type="PANTHER" id="PTHR48109:SF4">
    <property type="entry name" value="DIHYDROOROTATE DEHYDROGENASE (QUINONE), MITOCHONDRIAL"/>
    <property type="match status" value="1"/>
</dbReference>
<dbReference type="Gene3D" id="3.20.20.70">
    <property type="entry name" value="Aldolase class I"/>
    <property type="match status" value="1"/>
</dbReference>
<dbReference type="EC" id="1.3.5.2" evidence="4 16"/>
<reference evidence="19 20" key="1">
    <citation type="submission" date="2012-04" db="EMBL/GenBank/DDBJ databases">
        <title>The Genome Sequence of Saprolegnia declina VS20.</title>
        <authorList>
            <consortium name="The Broad Institute Genome Sequencing Platform"/>
            <person name="Russ C."/>
            <person name="Nusbaum C."/>
            <person name="Tyler B."/>
            <person name="van West P."/>
            <person name="Dieguez-Uribeondo J."/>
            <person name="de Bruijn I."/>
            <person name="Tripathy S."/>
            <person name="Jiang R."/>
            <person name="Young S.K."/>
            <person name="Zeng Q."/>
            <person name="Gargeya S."/>
            <person name="Fitzgerald M."/>
            <person name="Haas B."/>
            <person name="Abouelleil A."/>
            <person name="Alvarado L."/>
            <person name="Arachchi H.M."/>
            <person name="Berlin A."/>
            <person name="Chapman S.B."/>
            <person name="Goldberg J."/>
            <person name="Griggs A."/>
            <person name="Gujja S."/>
            <person name="Hansen M."/>
            <person name="Howarth C."/>
            <person name="Imamovic A."/>
            <person name="Larimer J."/>
            <person name="McCowen C."/>
            <person name="Montmayeur A."/>
            <person name="Murphy C."/>
            <person name="Neiman D."/>
            <person name="Pearson M."/>
            <person name="Priest M."/>
            <person name="Roberts A."/>
            <person name="Saif S."/>
            <person name="Shea T."/>
            <person name="Sisk P."/>
            <person name="Sykes S."/>
            <person name="Wortman J."/>
            <person name="Nusbaum C."/>
            <person name="Birren B."/>
        </authorList>
    </citation>
    <scope>NUCLEOTIDE SEQUENCE [LARGE SCALE GENOMIC DNA]</scope>
    <source>
        <strain evidence="19 20">VS20</strain>
    </source>
</reference>
<comment type="catalytic activity">
    <reaction evidence="15 16">
        <text>(S)-dihydroorotate + a quinone = orotate + a quinol</text>
        <dbReference type="Rhea" id="RHEA:30187"/>
        <dbReference type="ChEBI" id="CHEBI:24646"/>
        <dbReference type="ChEBI" id="CHEBI:30839"/>
        <dbReference type="ChEBI" id="CHEBI:30864"/>
        <dbReference type="ChEBI" id="CHEBI:132124"/>
        <dbReference type="EC" id="1.3.5.2"/>
    </reaction>
</comment>
<dbReference type="STRING" id="1156394.T0RTV8"/>
<evidence type="ECO:0000256" key="3">
    <source>
        <dbReference type="ARBA" id="ARBA00005359"/>
    </source>
</evidence>
<comment type="similarity">
    <text evidence="3 16">Belongs to the dihydroorotate dehydrogenase family. Type 2 subfamily.</text>
</comment>
<evidence type="ECO:0000256" key="12">
    <source>
        <dbReference type="ARBA" id="ARBA00023002"/>
    </source>
</evidence>
<feature type="region of interest" description="Disordered" evidence="17">
    <location>
        <begin position="1"/>
        <end position="28"/>
    </location>
</feature>
<keyword evidence="12 16" id="KW-0560">Oxidoreductase</keyword>
<name>T0RTV8_SAPDV</name>
<dbReference type="InterPro" id="IPR001295">
    <property type="entry name" value="Dihydroorotate_DH_CS"/>
</dbReference>
<dbReference type="Pfam" id="PF01180">
    <property type="entry name" value="DHO_dh"/>
    <property type="match status" value="1"/>
</dbReference>
<dbReference type="RefSeq" id="XP_008612597.1">
    <property type="nucleotide sequence ID" value="XM_008614375.1"/>
</dbReference>
<evidence type="ECO:0000256" key="10">
    <source>
        <dbReference type="ARBA" id="ARBA00022946"/>
    </source>
</evidence>
<keyword evidence="6 16" id="KW-0285">Flavoprotein</keyword>
<evidence type="ECO:0000259" key="18">
    <source>
        <dbReference type="Pfam" id="PF01180"/>
    </source>
</evidence>
<evidence type="ECO:0000256" key="6">
    <source>
        <dbReference type="ARBA" id="ARBA00022630"/>
    </source>
</evidence>
<keyword evidence="20" id="KW-1185">Reference proteome</keyword>
<dbReference type="Proteomes" id="UP000030762">
    <property type="component" value="Unassembled WGS sequence"/>
</dbReference>
<keyword evidence="7 16" id="KW-0288">FMN</keyword>
<dbReference type="NCBIfam" id="NF003645">
    <property type="entry name" value="PRK05286.1-2"/>
    <property type="match status" value="1"/>
</dbReference>
<dbReference type="GO" id="GO:0106430">
    <property type="term" value="F:dihydroorotate dehydrogenase (quinone) activity"/>
    <property type="evidence" value="ECO:0007669"/>
    <property type="project" value="UniProtKB-EC"/>
</dbReference>
<dbReference type="GO" id="GO:0006207">
    <property type="term" value="P:'de novo' pyrimidine nucleobase biosynthetic process"/>
    <property type="evidence" value="ECO:0007669"/>
    <property type="project" value="InterPro"/>
</dbReference>
<evidence type="ECO:0000256" key="13">
    <source>
        <dbReference type="ARBA" id="ARBA00023128"/>
    </source>
</evidence>
<keyword evidence="14" id="KW-0472">Membrane</keyword>
<dbReference type="CDD" id="cd04738">
    <property type="entry name" value="DHOD_2_like"/>
    <property type="match status" value="1"/>
</dbReference>
<evidence type="ECO:0000313" key="19">
    <source>
        <dbReference type="EMBL" id="EQC33802.1"/>
    </source>
</evidence>
<dbReference type="GO" id="GO:0005743">
    <property type="term" value="C:mitochondrial inner membrane"/>
    <property type="evidence" value="ECO:0007669"/>
    <property type="project" value="UniProtKB-SubCell"/>
</dbReference>
<dbReference type="NCBIfam" id="TIGR01036">
    <property type="entry name" value="pyrD_sub2"/>
    <property type="match status" value="1"/>
</dbReference>
<dbReference type="InParanoid" id="T0RTV8"/>
<dbReference type="PROSITE" id="PS00912">
    <property type="entry name" value="DHODEHASE_2"/>
    <property type="match status" value="1"/>
</dbReference>
<evidence type="ECO:0000256" key="2">
    <source>
        <dbReference type="ARBA" id="ARBA00005161"/>
    </source>
</evidence>
<dbReference type="FunFam" id="3.20.20.70:FF:000066">
    <property type="entry name" value="Dihydroorotate dehydrogenase (quinone), mitochondrial"/>
    <property type="match status" value="1"/>
</dbReference>
<dbReference type="InterPro" id="IPR005719">
    <property type="entry name" value="Dihydroorotate_DH_2"/>
</dbReference>
<dbReference type="PANTHER" id="PTHR48109">
    <property type="entry name" value="DIHYDROOROTATE DEHYDROGENASE (QUINONE), MITOCHONDRIAL-RELATED"/>
    <property type="match status" value="1"/>
</dbReference>
<dbReference type="PROSITE" id="PS00911">
    <property type="entry name" value="DHODEHASE_1"/>
    <property type="match status" value="1"/>
</dbReference>
<evidence type="ECO:0000256" key="8">
    <source>
        <dbReference type="ARBA" id="ARBA00022692"/>
    </source>
</evidence>
<comment type="subcellular location">
    <subcellularLocation>
        <location evidence="1 16">Mitochondrion inner membrane</location>
        <topology evidence="1 16">Single-pass membrane protein</topology>
    </subcellularLocation>
</comment>
<comment type="cofactor">
    <cofactor evidence="16">
        <name>FMN</name>
        <dbReference type="ChEBI" id="CHEBI:58210"/>
    </cofactor>
    <text evidence="16">Binds 1 FMN per subunit.</text>
</comment>
<keyword evidence="9 16" id="KW-0999">Mitochondrion inner membrane</keyword>
<sequence>MFRAVARPLAAVSRRRQPSARHMSSIPTGSGSPLTPLLLGVGAGLIYFNRQRLLKALCDPVLMPAVRLFDPETAHILAVKAAKYGLIPKDKRHDDPSLKVTAFNLTFDNPLGIAAGFDKHAEAMQGLLDMGFGFVEIGSVTPLAQSGNPKPRVFRLTEDRGVINRYGFNSVGADAVQKRLQRYAYWALERPQYASVRAGPLGINLGKNKTSPSTIADYVAGVEKLGPYGDYLVINISSPNTPGLRSLQGKQELEALVAAVLEARNKLWKRLPLLVKIAPDLTPEDQKDIADVALALQIDGLIVSNTTISRPESLTSEHKGETGGLSGAPVKDISTKVLHSMYALTHGKIPLIGVGGVATGQDAYEKIRAGATLVQMYSCLVYDGPMAVPRIKEELAACLQRDGFASVHDAIGAAHKSTA</sequence>
<dbReference type="UniPathway" id="UPA00070">
    <property type="reaction ID" value="UER00946"/>
</dbReference>
<evidence type="ECO:0000256" key="16">
    <source>
        <dbReference type="RuleBase" id="RU361255"/>
    </source>
</evidence>
<dbReference type="InterPro" id="IPR005720">
    <property type="entry name" value="Dihydroorotate_DH_cat"/>
</dbReference>
<evidence type="ECO:0000256" key="14">
    <source>
        <dbReference type="ARBA" id="ARBA00023136"/>
    </source>
</evidence>
<evidence type="ECO:0000256" key="7">
    <source>
        <dbReference type="ARBA" id="ARBA00022643"/>
    </source>
</evidence>
<dbReference type="InterPro" id="IPR013785">
    <property type="entry name" value="Aldolase_TIM"/>
</dbReference>